<feature type="signal peptide" evidence="1">
    <location>
        <begin position="1"/>
        <end position="20"/>
    </location>
</feature>
<accession>A0AAV4UAD5</accession>
<comment type="caution">
    <text evidence="2">The sequence shown here is derived from an EMBL/GenBank/DDBJ whole genome shotgun (WGS) entry which is preliminary data.</text>
</comment>
<sequence>MHLHMRILITFILLTLRIYLRRNELIKCNKNFDEENSAPEPNDIMSSWGTRSMDGNIFPLGIEREDGKLFKSSELSLLSRMMLPRYGRSFRKSFVGEKLLLKDCFHFRK</sequence>
<dbReference type="AlphaFoldDB" id="A0AAV4UAD5"/>
<dbReference type="EMBL" id="BPLR01012544">
    <property type="protein sequence ID" value="GIY54718.1"/>
    <property type="molecule type" value="Genomic_DNA"/>
</dbReference>
<dbReference type="Proteomes" id="UP001054945">
    <property type="component" value="Unassembled WGS sequence"/>
</dbReference>
<evidence type="ECO:0000313" key="2">
    <source>
        <dbReference type="EMBL" id="GIY54718.1"/>
    </source>
</evidence>
<keyword evidence="3" id="KW-1185">Reference proteome</keyword>
<protein>
    <submittedName>
        <fullName evidence="2">Uncharacterized protein</fullName>
    </submittedName>
</protein>
<proteinExistence type="predicted"/>
<gene>
    <name evidence="2" type="ORF">CEXT_661231</name>
</gene>
<organism evidence="2 3">
    <name type="scientific">Caerostris extrusa</name>
    <name type="common">Bark spider</name>
    <name type="synonym">Caerostris bankana</name>
    <dbReference type="NCBI Taxonomy" id="172846"/>
    <lineage>
        <taxon>Eukaryota</taxon>
        <taxon>Metazoa</taxon>
        <taxon>Ecdysozoa</taxon>
        <taxon>Arthropoda</taxon>
        <taxon>Chelicerata</taxon>
        <taxon>Arachnida</taxon>
        <taxon>Araneae</taxon>
        <taxon>Araneomorphae</taxon>
        <taxon>Entelegynae</taxon>
        <taxon>Araneoidea</taxon>
        <taxon>Araneidae</taxon>
        <taxon>Caerostris</taxon>
    </lineage>
</organism>
<reference evidence="2 3" key="1">
    <citation type="submission" date="2021-06" db="EMBL/GenBank/DDBJ databases">
        <title>Caerostris extrusa draft genome.</title>
        <authorList>
            <person name="Kono N."/>
            <person name="Arakawa K."/>
        </authorList>
    </citation>
    <scope>NUCLEOTIDE SEQUENCE [LARGE SCALE GENOMIC DNA]</scope>
</reference>
<evidence type="ECO:0000256" key="1">
    <source>
        <dbReference type="SAM" id="SignalP"/>
    </source>
</evidence>
<feature type="chain" id="PRO_5043394281" evidence="1">
    <location>
        <begin position="21"/>
        <end position="109"/>
    </location>
</feature>
<name>A0AAV4UAD5_CAEEX</name>
<evidence type="ECO:0000313" key="3">
    <source>
        <dbReference type="Proteomes" id="UP001054945"/>
    </source>
</evidence>
<keyword evidence="1" id="KW-0732">Signal</keyword>